<dbReference type="InterPro" id="IPR010259">
    <property type="entry name" value="S8pro/Inhibitor_I9"/>
</dbReference>
<dbReference type="GO" id="GO:0006508">
    <property type="term" value="P:proteolysis"/>
    <property type="evidence" value="ECO:0007669"/>
    <property type="project" value="UniProtKB-KW"/>
</dbReference>
<evidence type="ECO:0000256" key="3">
    <source>
        <dbReference type="ARBA" id="ARBA00022525"/>
    </source>
</evidence>
<dbReference type="AlphaFoldDB" id="A0A2T4ZDU4"/>
<dbReference type="InterPro" id="IPR023827">
    <property type="entry name" value="Peptidase_S8_Asp-AS"/>
</dbReference>
<keyword evidence="3" id="KW-0964">Secreted</keyword>
<dbReference type="InterPro" id="IPR003137">
    <property type="entry name" value="PA_domain"/>
</dbReference>
<evidence type="ECO:0000313" key="16">
    <source>
        <dbReference type="EMBL" id="PTM60065.1"/>
    </source>
</evidence>
<dbReference type="InterPro" id="IPR023828">
    <property type="entry name" value="Peptidase_S8_Ser-AS"/>
</dbReference>
<evidence type="ECO:0000259" key="14">
    <source>
        <dbReference type="Pfam" id="PF05922"/>
    </source>
</evidence>
<dbReference type="InterPro" id="IPR022398">
    <property type="entry name" value="Peptidase_S8_His-AS"/>
</dbReference>
<dbReference type="InterPro" id="IPR015500">
    <property type="entry name" value="Peptidase_S8_subtilisin-rel"/>
</dbReference>
<feature type="domain" description="Inhibitor I9" evidence="14">
    <location>
        <begin position="79"/>
        <end position="149"/>
    </location>
</feature>
<evidence type="ECO:0000256" key="8">
    <source>
        <dbReference type="PIRSR" id="PIRSR615500-1"/>
    </source>
</evidence>
<evidence type="ECO:0000256" key="4">
    <source>
        <dbReference type="ARBA" id="ARBA00022670"/>
    </source>
</evidence>
<dbReference type="PROSITE" id="PS00136">
    <property type="entry name" value="SUBTILASE_ASP"/>
    <property type="match status" value="1"/>
</dbReference>
<dbReference type="InterPro" id="IPR013783">
    <property type="entry name" value="Ig-like_fold"/>
</dbReference>
<dbReference type="PROSITE" id="PS51892">
    <property type="entry name" value="SUBTILASE"/>
    <property type="match status" value="1"/>
</dbReference>
<dbReference type="Pfam" id="PF00082">
    <property type="entry name" value="Peptidase_S8"/>
    <property type="match status" value="1"/>
</dbReference>
<dbReference type="EMBL" id="PZZP01000001">
    <property type="protein sequence ID" value="PTM60065.1"/>
    <property type="molecule type" value="Genomic_DNA"/>
</dbReference>
<dbReference type="InterPro" id="IPR046450">
    <property type="entry name" value="PA_dom_sf"/>
</dbReference>
<proteinExistence type="inferred from homology"/>
<name>A0A2T4ZDU4_9BACL</name>
<dbReference type="SUPFAM" id="SSF52743">
    <property type="entry name" value="Subtilisin-like"/>
    <property type="match status" value="1"/>
</dbReference>
<evidence type="ECO:0000313" key="17">
    <source>
        <dbReference type="Proteomes" id="UP000241639"/>
    </source>
</evidence>
<dbReference type="PANTHER" id="PTHR43806">
    <property type="entry name" value="PEPTIDASE S8"/>
    <property type="match status" value="1"/>
</dbReference>
<feature type="domain" description="FixG C-terminal immunoglobulin-like" evidence="15">
    <location>
        <begin position="633"/>
        <end position="704"/>
    </location>
</feature>
<feature type="domain" description="Peptidase S8/S53" evidence="12">
    <location>
        <begin position="172"/>
        <end position="599"/>
    </location>
</feature>
<evidence type="ECO:0000259" key="12">
    <source>
        <dbReference type="Pfam" id="PF00082"/>
    </source>
</evidence>
<evidence type="ECO:0000256" key="2">
    <source>
        <dbReference type="ARBA" id="ARBA00022512"/>
    </source>
</evidence>
<evidence type="ECO:0000256" key="10">
    <source>
        <dbReference type="RuleBase" id="RU003355"/>
    </source>
</evidence>
<keyword evidence="17" id="KW-1185">Reference proteome</keyword>
<keyword evidence="7 9" id="KW-0720">Serine protease</keyword>
<reference evidence="16 17" key="1">
    <citation type="submission" date="2018-04" db="EMBL/GenBank/DDBJ databases">
        <title>Genomic Encyclopedia of Archaeal and Bacterial Type Strains, Phase II (KMG-II): from individual species to whole genera.</title>
        <authorList>
            <person name="Goeker M."/>
        </authorList>
    </citation>
    <scope>NUCLEOTIDE SEQUENCE [LARGE SCALE GENOMIC DNA]</scope>
    <source>
        <strain evidence="16 17">DSM 45169</strain>
    </source>
</reference>
<keyword evidence="6 9" id="KW-0378">Hydrolase</keyword>
<dbReference type="Proteomes" id="UP000241639">
    <property type="component" value="Unassembled WGS sequence"/>
</dbReference>
<dbReference type="InterPro" id="IPR000209">
    <property type="entry name" value="Peptidase_S8/S53_dom"/>
</dbReference>
<dbReference type="InterPro" id="IPR050131">
    <property type="entry name" value="Peptidase_S8_subtilisin-like"/>
</dbReference>
<evidence type="ECO:0000256" key="1">
    <source>
        <dbReference type="ARBA" id="ARBA00011073"/>
    </source>
</evidence>
<dbReference type="RefSeq" id="WP_107727496.1">
    <property type="nucleotide sequence ID" value="NZ_PZZP01000001.1"/>
</dbReference>
<evidence type="ECO:0000256" key="6">
    <source>
        <dbReference type="ARBA" id="ARBA00022801"/>
    </source>
</evidence>
<dbReference type="InterPro" id="IPR036852">
    <property type="entry name" value="Peptidase_S8/S53_dom_sf"/>
</dbReference>
<dbReference type="CDD" id="cd07474">
    <property type="entry name" value="Peptidases_S8_subtilisin_Vpr-like"/>
    <property type="match status" value="1"/>
</dbReference>
<dbReference type="GO" id="GO:0004252">
    <property type="term" value="F:serine-type endopeptidase activity"/>
    <property type="evidence" value="ECO:0007669"/>
    <property type="project" value="UniProtKB-UniRule"/>
</dbReference>
<keyword evidence="4 9" id="KW-0645">Protease</keyword>
<dbReference type="Gene3D" id="3.50.30.30">
    <property type="match status" value="1"/>
</dbReference>
<dbReference type="PANTHER" id="PTHR43806:SF11">
    <property type="entry name" value="CEREVISIN-RELATED"/>
    <property type="match status" value="1"/>
</dbReference>
<keyword evidence="5 11" id="KW-0732">Signal</keyword>
<evidence type="ECO:0000259" key="13">
    <source>
        <dbReference type="Pfam" id="PF02225"/>
    </source>
</evidence>
<dbReference type="PROSITE" id="PS00137">
    <property type="entry name" value="SUBTILASE_HIS"/>
    <property type="match status" value="1"/>
</dbReference>
<dbReference type="Pfam" id="PF02225">
    <property type="entry name" value="PA"/>
    <property type="match status" value="1"/>
</dbReference>
<feature type="chain" id="PRO_5015737085" evidence="11">
    <location>
        <begin position="29"/>
        <end position="716"/>
    </location>
</feature>
<protein>
    <submittedName>
        <fullName evidence="16">Minor extracellular serine protease Vpr</fullName>
    </submittedName>
</protein>
<dbReference type="OrthoDB" id="9798386at2"/>
<dbReference type="Gene3D" id="3.40.50.200">
    <property type="entry name" value="Peptidase S8/S53 domain"/>
    <property type="match status" value="1"/>
</dbReference>
<sequence length="716" mass="75076">MGSKKWRGLLLTLSLVIVLAGIASPVQASYVDDGVNQNTPSSDGEYYFVQLNDDPVSTYEGDVSGFAATKVDEDEQLDVEATEVKKYQKYLKEKRSDYKSWLQKKSAKAKVVEEFDLTFNGVAVKADGIDPKALEEGPGVENVVKSVQYFPAMNTSHDIIQNQPLWNSGFKGEDVKVGVIDSGIDQDHPFFQDPSLPMPEGFPKEQEGFEGQFTTNKVIAAKVYWPDPKATPEAIGDHGTHVAGTIAGIQDYKDPSGVAKTPLSGVAPRAYLGNYNVFPCESCSAESIYIAAAVEDAVRDGMDVINMSLGGTAEPGFDLLDTVVNGATEAGVTVVISAGNSGPGPMTIGSPGTADKVITVAAVANSHFIGQVIDVTVDGETKTLPVATADPGGIVTEKVEAPLHVVTDGDGKACQGITEDLTGKIAVIKRGDCTFTEKGEAAQKANAVGVILVNNAPGDPSGMSVEAKVTIPVVMVSLDDGEWLSSGAEASAVFDPGALEEFNTENGETVALFSSRGPTVNYTLKPDVAAVGANVYSATIGGGLNSKNGTSMSAPHVAGAAALLTQARPDWTPQDIKAALIGTGVDSKDNAVPLAVGGGIIQVNEALNTPALASPASLSFGQVPNKGKESAKSFTVTLTNTTNKNQDYTISVDDGKQVKVDKSTVKVNKGKSVTFKVTVDAAGKTVWNDYQGYITVTADKGKGKKIRIPYHYHVTN</sequence>
<dbReference type="Pfam" id="PF11614">
    <property type="entry name" value="FixG_C"/>
    <property type="match status" value="1"/>
</dbReference>
<comment type="caution">
    <text evidence="16">The sequence shown here is derived from an EMBL/GenBank/DDBJ whole genome shotgun (WGS) entry which is preliminary data.</text>
</comment>
<comment type="similarity">
    <text evidence="1 9 10">Belongs to the peptidase S8 family.</text>
</comment>
<gene>
    <name evidence="16" type="ORF">C8J48_2704</name>
</gene>
<evidence type="ECO:0000256" key="9">
    <source>
        <dbReference type="PROSITE-ProRule" id="PRU01240"/>
    </source>
</evidence>
<feature type="domain" description="PA" evidence="13">
    <location>
        <begin position="401"/>
        <end position="484"/>
    </location>
</feature>
<feature type="active site" description="Charge relay system" evidence="8 9">
    <location>
        <position position="551"/>
    </location>
</feature>
<evidence type="ECO:0000259" key="15">
    <source>
        <dbReference type="Pfam" id="PF11614"/>
    </source>
</evidence>
<dbReference type="Pfam" id="PF05922">
    <property type="entry name" value="Inhibitor_I9"/>
    <property type="match status" value="1"/>
</dbReference>
<accession>A0A2T4ZDU4</accession>
<feature type="signal peptide" evidence="11">
    <location>
        <begin position="1"/>
        <end position="28"/>
    </location>
</feature>
<evidence type="ECO:0000256" key="5">
    <source>
        <dbReference type="ARBA" id="ARBA00022729"/>
    </source>
</evidence>
<evidence type="ECO:0000256" key="7">
    <source>
        <dbReference type="ARBA" id="ARBA00022825"/>
    </source>
</evidence>
<dbReference type="InterPro" id="IPR032879">
    <property type="entry name" value="FixG_C"/>
</dbReference>
<dbReference type="Gene3D" id="2.60.40.10">
    <property type="entry name" value="Immunoglobulins"/>
    <property type="match status" value="1"/>
</dbReference>
<keyword evidence="2" id="KW-0134">Cell wall</keyword>
<dbReference type="SUPFAM" id="SSF52025">
    <property type="entry name" value="PA domain"/>
    <property type="match status" value="1"/>
</dbReference>
<feature type="active site" description="Charge relay system" evidence="8 9">
    <location>
        <position position="238"/>
    </location>
</feature>
<dbReference type="PROSITE" id="PS00138">
    <property type="entry name" value="SUBTILASE_SER"/>
    <property type="match status" value="1"/>
</dbReference>
<evidence type="ECO:0000256" key="11">
    <source>
        <dbReference type="SAM" id="SignalP"/>
    </source>
</evidence>
<feature type="active site" description="Charge relay system" evidence="8 9">
    <location>
        <position position="181"/>
    </location>
</feature>
<dbReference type="PRINTS" id="PR00723">
    <property type="entry name" value="SUBTILISIN"/>
</dbReference>
<organism evidence="16 17">
    <name type="scientific">Desmospora activa DSM 45169</name>
    <dbReference type="NCBI Taxonomy" id="1121389"/>
    <lineage>
        <taxon>Bacteria</taxon>
        <taxon>Bacillati</taxon>
        <taxon>Bacillota</taxon>
        <taxon>Bacilli</taxon>
        <taxon>Bacillales</taxon>
        <taxon>Thermoactinomycetaceae</taxon>
        <taxon>Desmospora</taxon>
    </lineage>
</organism>
<dbReference type="InterPro" id="IPR034213">
    <property type="entry name" value="S8_Vpr-like"/>
</dbReference>